<reference evidence="2" key="1">
    <citation type="submission" date="2019-07" db="EMBL/GenBank/DDBJ databases">
        <title>Arthrobacter KR32 sp. nov., isolated from mountain cheese made of cows milk.</title>
        <authorList>
            <person name="Flegler A."/>
        </authorList>
    </citation>
    <scope>NUCLEOTIDE SEQUENCE [LARGE SCALE GENOMIC DNA]</scope>
    <source>
        <strain evidence="2">KR32</strain>
    </source>
</reference>
<sequence length="182" mass="19702">MNTIHPGESLNPPPAVIVQLLERVVSEQWPSGPEHFASYFTRLGCTLCARLEPDEQASLGVTRGQFIVPGSAVENASWSALSDELFNLSFFAYAGAWKSSPADVNAGYDAIRAGIAAAFGPSPDERTDQGGNRSAVWFSHGTTIELYAHVTEAPVLQAGASHQERTARFQGLLEQRPDQPKY</sequence>
<protein>
    <submittedName>
        <fullName evidence="1">Uncharacterized protein</fullName>
    </submittedName>
</protein>
<comment type="caution">
    <text evidence="1">The sequence shown here is derived from an EMBL/GenBank/DDBJ whole genome shotgun (WGS) entry which is preliminary data.</text>
</comment>
<dbReference type="OrthoDB" id="4941564at2"/>
<keyword evidence="2" id="KW-1185">Reference proteome</keyword>
<dbReference type="EMBL" id="VJXX01000002">
    <property type="protein sequence ID" value="MPY10699.1"/>
    <property type="molecule type" value="Genomic_DNA"/>
</dbReference>
<gene>
    <name evidence="1" type="ORF">FNH21_08200</name>
</gene>
<organism evidence="1 2">
    <name type="scientific">Arthrobacter bussei</name>
    <dbReference type="NCBI Taxonomy" id="2594179"/>
    <lineage>
        <taxon>Bacteria</taxon>
        <taxon>Bacillati</taxon>
        <taxon>Actinomycetota</taxon>
        <taxon>Actinomycetes</taxon>
        <taxon>Micrococcales</taxon>
        <taxon>Micrococcaceae</taxon>
        <taxon>Arthrobacter</taxon>
    </lineage>
</organism>
<dbReference type="RefSeq" id="WP_152814248.1">
    <property type="nucleotide sequence ID" value="NZ_VJXX01000002.1"/>
</dbReference>
<dbReference type="Proteomes" id="UP000326464">
    <property type="component" value="Unassembled WGS sequence"/>
</dbReference>
<dbReference type="AlphaFoldDB" id="A0A7X1NPV2"/>
<evidence type="ECO:0000313" key="2">
    <source>
        <dbReference type="Proteomes" id="UP000326464"/>
    </source>
</evidence>
<evidence type="ECO:0000313" key="1">
    <source>
        <dbReference type="EMBL" id="MPY10699.1"/>
    </source>
</evidence>
<accession>A0A7X1NPV2</accession>
<name>A0A7X1NPV2_9MICC</name>
<proteinExistence type="predicted"/>